<dbReference type="PANTHER" id="PTHR40277:SF1">
    <property type="entry name" value="BLL5419 PROTEIN"/>
    <property type="match status" value="1"/>
</dbReference>
<feature type="transmembrane region" description="Helical" evidence="6">
    <location>
        <begin position="7"/>
        <end position="27"/>
    </location>
</feature>
<reference evidence="7 8" key="1">
    <citation type="submission" date="2016-10" db="EMBL/GenBank/DDBJ databases">
        <authorList>
            <person name="de Groot N.N."/>
        </authorList>
    </citation>
    <scope>NUCLEOTIDE SEQUENCE [LARGE SCALE GENOMIC DNA]</scope>
    <source>
        <strain evidence="7 8">DSM 25294</strain>
    </source>
</reference>
<feature type="transmembrane region" description="Helical" evidence="6">
    <location>
        <begin position="42"/>
        <end position="60"/>
    </location>
</feature>
<evidence type="ECO:0000256" key="6">
    <source>
        <dbReference type="SAM" id="Phobius"/>
    </source>
</evidence>
<comment type="subcellular location">
    <subcellularLocation>
        <location evidence="1">Cell membrane</location>
        <topology evidence="1">Multi-pass membrane protein</topology>
    </subcellularLocation>
</comment>
<protein>
    <submittedName>
        <fullName evidence="7">Uncharacterized membrane protein YbhN, UPF0104 family</fullName>
    </submittedName>
</protein>
<feature type="transmembrane region" description="Helical" evidence="6">
    <location>
        <begin position="229"/>
        <end position="250"/>
    </location>
</feature>
<dbReference type="InterPro" id="IPR022791">
    <property type="entry name" value="L-PG_synthase/AglD"/>
</dbReference>
<accession>A0A1G9FHB6</accession>
<evidence type="ECO:0000256" key="2">
    <source>
        <dbReference type="ARBA" id="ARBA00022475"/>
    </source>
</evidence>
<keyword evidence="4 6" id="KW-1133">Transmembrane helix</keyword>
<evidence type="ECO:0000313" key="8">
    <source>
        <dbReference type="Proteomes" id="UP000199382"/>
    </source>
</evidence>
<dbReference type="AlphaFoldDB" id="A0A1G9FHB6"/>
<keyword evidence="5 6" id="KW-0472">Membrane</keyword>
<keyword evidence="8" id="KW-1185">Reference proteome</keyword>
<dbReference type="STRING" id="571298.SAMN04488026_105725"/>
<dbReference type="Pfam" id="PF03706">
    <property type="entry name" value="LPG_synthase_TM"/>
    <property type="match status" value="1"/>
</dbReference>
<feature type="transmembrane region" description="Helical" evidence="6">
    <location>
        <begin position="287"/>
        <end position="307"/>
    </location>
</feature>
<evidence type="ECO:0000256" key="4">
    <source>
        <dbReference type="ARBA" id="ARBA00022989"/>
    </source>
</evidence>
<dbReference type="RefSeq" id="WP_093161629.1">
    <property type="nucleotide sequence ID" value="NZ_FNEK01000057.1"/>
</dbReference>
<dbReference type="Proteomes" id="UP000199382">
    <property type="component" value="Unassembled WGS sequence"/>
</dbReference>
<organism evidence="7 8">
    <name type="scientific">Aliiruegeria lutimaris</name>
    <dbReference type="NCBI Taxonomy" id="571298"/>
    <lineage>
        <taxon>Bacteria</taxon>
        <taxon>Pseudomonadati</taxon>
        <taxon>Pseudomonadota</taxon>
        <taxon>Alphaproteobacteria</taxon>
        <taxon>Rhodobacterales</taxon>
        <taxon>Roseobacteraceae</taxon>
        <taxon>Aliiruegeria</taxon>
    </lineage>
</organism>
<dbReference type="GO" id="GO:0005886">
    <property type="term" value="C:plasma membrane"/>
    <property type="evidence" value="ECO:0007669"/>
    <property type="project" value="UniProtKB-SubCell"/>
</dbReference>
<feature type="transmembrane region" description="Helical" evidence="6">
    <location>
        <begin position="202"/>
        <end position="223"/>
    </location>
</feature>
<evidence type="ECO:0000256" key="1">
    <source>
        <dbReference type="ARBA" id="ARBA00004651"/>
    </source>
</evidence>
<keyword evidence="2" id="KW-1003">Cell membrane</keyword>
<evidence type="ECO:0000313" key="7">
    <source>
        <dbReference type="EMBL" id="SDK87752.1"/>
    </source>
</evidence>
<sequence>MRKRVLWIWIGQLVVAIVLMTLLWSQLDGAAAGRDLAGAKPGWLFAALAALTLQTFLSALRWRFTAARLGQSLPLGRVLRECYLSQFANQVLPGGMLGDAGRAYRARNDGGLVISGQAVIFERFAGQVMLFVVMLAGLALAAFSSGGALPPDTARTLAGPASAVAAAGIVLLWLAPRLPGRVGRAFRNVRGALFLAFLGRRVFALQVVLSLGATVCNLTAFAFCTRATGTVLAPVHVLALVPLILYAMVVPLSISGWGLREGAAAALFPLAGATAAAGLAASTVFGLVFLASTLPGLVVLMSCLFLARVRRSSSSPSPSRLPNRNRPLS</sequence>
<feature type="transmembrane region" description="Helical" evidence="6">
    <location>
        <begin position="124"/>
        <end position="145"/>
    </location>
</feature>
<gene>
    <name evidence="7" type="ORF">SAMN04488026_105725</name>
</gene>
<dbReference type="OrthoDB" id="9126302at2"/>
<proteinExistence type="predicted"/>
<dbReference type="EMBL" id="FNEK01000057">
    <property type="protein sequence ID" value="SDK87752.1"/>
    <property type="molecule type" value="Genomic_DNA"/>
</dbReference>
<dbReference type="PANTHER" id="PTHR40277">
    <property type="entry name" value="BLL5419 PROTEIN"/>
    <property type="match status" value="1"/>
</dbReference>
<evidence type="ECO:0000256" key="3">
    <source>
        <dbReference type="ARBA" id="ARBA00022692"/>
    </source>
</evidence>
<evidence type="ECO:0000256" key="5">
    <source>
        <dbReference type="ARBA" id="ARBA00023136"/>
    </source>
</evidence>
<name>A0A1G9FHB6_9RHOB</name>
<keyword evidence="3 6" id="KW-0812">Transmembrane</keyword>